<gene>
    <name evidence="9" type="ORF">Ahy_B01g055943</name>
</gene>
<dbReference type="SUPFAM" id="SSF56104">
    <property type="entry name" value="SAICAR synthase-like"/>
    <property type="match status" value="1"/>
</dbReference>
<evidence type="ECO:0000256" key="3">
    <source>
        <dbReference type="ARBA" id="ARBA00022598"/>
    </source>
</evidence>
<evidence type="ECO:0000256" key="7">
    <source>
        <dbReference type="ARBA" id="ARBA00030409"/>
    </source>
</evidence>
<feature type="domain" description="SAICAR synthetase/ADE2 N-terminal" evidence="8">
    <location>
        <begin position="116"/>
        <end position="234"/>
    </location>
</feature>
<evidence type="ECO:0000313" key="10">
    <source>
        <dbReference type="Proteomes" id="UP000289738"/>
    </source>
</evidence>
<dbReference type="Pfam" id="PF01259">
    <property type="entry name" value="SAICAR_synt"/>
    <property type="match status" value="1"/>
</dbReference>
<evidence type="ECO:0000256" key="2">
    <source>
        <dbReference type="ARBA" id="ARBA00012217"/>
    </source>
</evidence>
<protein>
    <recommendedName>
        <fullName evidence="2">phosphoribosylaminoimidazolesuccinocarboxamide synthase</fullName>
        <ecNumber evidence="2">6.3.2.6</ecNumber>
    </recommendedName>
    <alternativeName>
        <fullName evidence="7">SAICAR synthetase</fullName>
    </alternativeName>
</protein>
<keyword evidence="4" id="KW-0547">Nucleotide-binding</keyword>
<proteinExistence type="predicted"/>
<dbReference type="STRING" id="3818.A0A445AXI4"/>
<dbReference type="GO" id="GO:0004639">
    <property type="term" value="F:phosphoribosylaminoimidazolesuccinocarboxamide synthase activity"/>
    <property type="evidence" value="ECO:0007669"/>
    <property type="project" value="UniProtKB-EC"/>
</dbReference>
<accession>A0A445AXI4</accession>
<comment type="caution">
    <text evidence="9">The sequence shown here is derived from an EMBL/GenBank/DDBJ whole genome shotgun (WGS) entry which is preliminary data.</text>
</comment>
<dbReference type="AlphaFoldDB" id="A0A445AXI4"/>
<sequence>MSESMFMAAALHPSNSTSPAFPPPPTSTALTFKANNNFPTLSATVEPQKHAALPDTLLNSTRKNQVLQFIRTTPFNYLSETNFYHTVPALTSKTRGKVHIFPLETYDNGEYLVLVTTVDRVINSIPFKGQVLNQTSLWWFERTQHITTNAVVSTPDPNVIIARNVLLWRRTRGFVTGKIDTSLWTVYNKGIQNYCGNVLPLLVENIFTPTTKVADHDVPVLPDELTHYEFGKAEDDSIIRYWVANSYLERFQNGLEFENVDNAPNHFESAQDKNWQSST</sequence>
<organism evidence="9 10">
    <name type="scientific">Arachis hypogaea</name>
    <name type="common">Peanut</name>
    <dbReference type="NCBI Taxonomy" id="3818"/>
    <lineage>
        <taxon>Eukaryota</taxon>
        <taxon>Viridiplantae</taxon>
        <taxon>Streptophyta</taxon>
        <taxon>Embryophyta</taxon>
        <taxon>Tracheophyta</taxon>
        <taxon>Spermatophyta</taxon>
        <taxon>Magnoliopsida</taxon>
        <taxon>eudicotyledons</taxon>
        <taxon>Gunneridae</taxon>
        <taxon>Pentapetalae</taxon>
        <taxon>rosids</taxon>
        <taxon>fabids</taxon>
        <taxon>Fabales</taxon>
        <taxon>Fabaceae</taxon>
        <taxon>Papilionoideae</taxon>
        <taxon>50 kb inversion clade</taxon>
        <taxon>dalbergioids sensu lato</taxon>
        <taxon>Dalbergieae</taxon>
        <taxon>Pterocarpus clade</taxon>
        <taxon>Arachis</taxon>
    </lineage>
</organism>
<keyword evidence="6" id="KW-0067">ATP-binding</keyword>
<dbReference type="InterPro" id="IPR028923">
    <property type="entry name" value="SAICAR_synt/ADE2_N"/>
</dbReference>
<evidence type="ECO:0000256" key="5">
    <source>
        <dbReference type="ARBA" id="ARBA00022755"/>
    </source>
</evidence>
<dbReference type="EC" id="6.3.2.6" evidence="2"/>
<dbReference type="PANTHER" id="PTHR43700:SF1">
    <property type="entry name" value="PHOSPHORIBOSYLAMINOIMIDAZOLE-SUCCINOCARBOXAMIDE SYNTHASE"/>
    <property type="match status" value="1"/>
</dbReference>
<dbReference type="GO" id="GO:0006189">
    <property type="term" value="P:'de novo' IMP biosynthetic process"/>
    <property type="evidence" value="ECO:0007669"/>
    <property type="project" value="UniProtKB-UniPathway"/>
</dbReference>
<dbReference type="EMBL" id="SDMP01000011">
    <property type="protein sequence ID" value="RYR31154.1"/>
    <property type="molecule type" value="Genomic_DNA"/>
</dbReference>
<evidence type="ECO:0000256" key="1">
    <source>
        <dbReference type="ARBA" id="ARBA00004672"/>
    </source>
</evidence>
<dbReference type="Gene3D" id="3.30.200.20">
    <property type="entry name" value="Phosphorylase Kinase, domain 1"/>
    <property type="match status" value="1"/>
</dbReference>
<evidence type="ECO:0000313" key="9">
    <source>
        <dbReference type="EMBL" id="RYR31154.1"/>
    </source>
</evidence>
<dbReference type="GO" id="GO:0009570">
    <property type="term" value="C:chloroplast stroma"/>
    <property type="evidence" value="ECO:0007669"/>
    <property type="project" value="TreeGrafter"/>
</dbReference>
<name>A0A445AXI4_ARAHY</name>
<reference evidence="9 10" key="1">
    <citation type="submission" date="2019-01" db="EMBL/GenBank/DDBJ databases">
        <title>Sequencing of cultivated peanut Arachis hypogaea provides insights into genome evolution and oil improvement.</title>
        <authorList>
            <person name="Chen X."/>
        </authorList>
    </citation>
    <scope>NUCLEOTIDE SEQUENCE [LARGE SCALE GENOMIC DNA]</scope>
    <source>
        <strain evidence="10">cv. Fuhuasheng</strain>
        <tissue evidence="9">Leaves</tissue>
    </source>
</reference>
<keyword evidence="5" id="KW-0658">Purine biosynthesis</keyword>
<comment type="pathway">
    <text evidence="1">Purine metabolism; IMP biosynthesis via de novo pathway; 5-amino-1-(5-phospho-D-ribosyl)imidazole-4-carboxamide from 5-amino-1-(5-phospho-D-ribosyl)imidazole-4-carboxylate: step 1/2.</text>
</comment>
<dbReference type="Proteomes" id="UP000289738">
    <property type="component" value="Chromosome B01"/>
</dbReference>
<dbReference type="UniPathway" id="UPA00074">
    <property type="reaction ID" value="UER00131"/>
</dbReference>
<keyword evidence="10" id="KW-1185">Reference proteome</keyword>
<dbReference type="PANTHER" id="PTHR43700">
    <property type="entry name" value="PHOSPHORIBOSYLAMINOIMIDAZOLE-SUCCINOCARBOXAMIDE SYNTHASE"/>
    <property type="match status" value="1"/>
</dbReference>
<evidence type="ECO:0000256" key="6">
    <source>
        <dbReference type="ARBA" id="ARBA00022840"/>
    </source>
</evidence>
<dbReference type="GO" id="GO:0005524">
    <property type="term" value="F:ATP binding"/>
    <property type="evidence" value="ECO:0007669"/>
    <property type="project" value="UniProtKB-KW"/>
</dbReference>
<evidence type="ECO:0000256" key="4">
    <source>
        <dbReference type="ARBA" id="ARBA00022741"/>
    </source>
</evidence>
<evidence type="ECO:0000259" key="8">
    <source>
        <dbReference type="Pfam" id="PF01259"/>
    </source>
</evidence>
<keyword evidence="3" id="KW-0436">Ligase</keyword>